<dbReference type="Proteomes" id="UP000246569">
    <property type="component" value="Unassembled WGS sequence"/>
</dbReference>
<feature type="transmembrane region" description="Helical" evidence="5">
    <location>
        <begin position="41"/>
        <end position="67"/>
    </location>
</feature>
<reference evidence="7 8" key="1">
    <citation type="submission" date="2018-05" db="EMBL/GenBank/DDBJ databases">
        <title>Genomic Encyclopedia of Type Strains, Phase IV (KMG-IV): sequencing the most valuable type-strain genomes for metagenomic binning, comparative biology and taxonomic classification.</title>
        <authorList>
            <person name="Goeker M."/>
        </authorList>
    </citation>
    <scope>NUCLEOTIDE SEQUENCE [LARGE SCALE GENOMIC DNA]</scope>
    <source>
        <strain evidence="7 8">DSM 23606</strain>
    </source>
</reference>
<evidence type="ECO:0000313" key="8">
    <source>
        <dbReference type="Proteomes" id="UP000246569"/>
    </source>
</evidence>
<keyword evidence="2 5" id="KW-0812">Transmembrane</keyword>
<dbReference type="OrthoDB" id="7064015at2"/>
<evidence type="ECO:0000256" key="1">
    <source>
        <dbReference type="ARBA" id="ARBA00022475"/>
    </source>
</evidence>
<name>A0A317MSF1_9GAMM</name>
<keyword evidence="4 5" id="KW-0472">Membrane</keyword>
<keyword evidence="3 5" id="KW-1133">Transmembrane helix</keyword>
<comment type="caution">
    <text evidence="7">The sequence shown here is derived from an EMBL/GenBank/DDBJ whole genome shotgun (WGS) entry which is preliminary data.</text>
</comment>
<evidence type="ECO:0000256" key="3">
    <source>
        <dbReference type="ARBA" id="ARBA00022989"/>
    </source>
</evidence>
<feature type="domain" description="Lipopolysaccharide assembly protein A" evidence="6">
    <location>
        <begin position="24"/>
        <end position="85"/>
    </location>
</feature>
<gene>
    <name evidence="7" type="ORF">C7443_11038</name>
</gene>
<keyword evidence="1" id="KW-1003">Cell membrane</keyword>
<dbReference type="AlphaFoldDB" id="A0A317MSF1"/>
<proteinExistence type="predicted"/>
<dbReference type="Pfam" id="PF06305">
    <property type="entry name" value="LapA_dom"/>
    <property type="match status" value="1"/>
</dbReference>
<dbReference type="InterPro" id="IPR010445">
    <property type="entry name" value="LapA_dom"/>
</dbReference>
<protein>
    <submittedName>
        <fullName evidence="7">Putative integral membrane protein</fullName>
    </submittedName>
</protein>
<accession>A0A317MSF1</accession>
<evidence type="ECO:0000256" key="2">
    <source>
        <dbReference type="ARBA" id="ARBA00022692"/>
    </source>
</evidence>
<keyword evidence="8" id="KW-1185">Reference proteome</keyword>
<evidence type="ECO:0000256" key="4">
    <source>
        <dbReference type="ARBA" id="ARBA00023136"/>
    </source>
</evidence>
<evidence type="ECO:0000256" key="5">
    <source>
        <dbReference type="SAM" id="Phobius"/>
    </source>
</evidence>
<dbReference type="EMBL" id="QGTJ01000010">
    <property type="protein sequence ID" value="PWV59493.1"/>
    <property type="molecule type" value="Genomic_DNA"/>
</dbReference>
<organism evidence="7 8">
    <name type="scientific">Plasticicumulans acidivorans</name>
    <dbReference type="NCBI Taxonomy" id="886464"/>
    <lineage>
        <taxon>Bacteria</taxon>
        <taxon>Pseudomonadati</taxon>
        <taxon>Pseudomonadota</taxon>
        <taxon>Gammaproteobacteria</taxon>
        <taxon>Candidatus Competibacteraceae</taxon>
        <taxon>Plasticicumulans</taxon>
    </lineage>
</organism>
<evidence type="ECO:0000313" key="7">
    <source>
        <dbReference type="EMBL" id="PWV59493.1"/>
    </source>
</evidence>
<evidence type="ECO:0000259" key="6">
    <source>
        <dbReference type="Pfam" id="PF06305"/>
    </source>
</evidence>
<dbReference type="RefSeq" id="WP_110019550.1">
    <property type="nucleotide sequence ID" value="NZ_QGTJ01000010.1"/>
</dbReference>
<dbReference type="GO" id="GO:0005886">
    <property type="term" value="C:plasma membrane"/>
    <property type="evidence" value="ECO:0007669"/>
    <property type="project" value="InterPro"/>
</dbReference>
<sequence length="95" mass="10254">MFRIVGILLFLCILAIGLEFSAVNSAPVTVNYFLGSMDLPLALVIVAAFTLGIIVAVLVGATVVLPLRLRAGAMRREIEARQFELDRLRAGNKPS</sequence>